<evidence type="ECO:0000256" key="3">
    <source>
        <dbReference type="ARBA" id="ARBA00022801"/>
    </source>
</evidence>
<keyword evidence="1" id="KW-0540">Nuclease</keyword>
<dbReference type="EMBL" id="DXGD01000059">
    <property type="protein sequence ID" value="HIW98807.1"/>
    <property type="molecule type" value="Genomic_DNA"/>
</dbReference>
<reference evidence="7" key="2">
    <citation type="submission" date="2021-04" db="EMBL/GenBank/DDBJ databases">
        <authorList>
            <person name="Gilroy R."/>
        </authorList>
    </citation>
    <scope>NUCLEOTIDE SEQUENCE</scope>
    <source>
        <strain evidence="7">ChiHejej3B27-3195</strain>
    </source>
</reference>
<dbReference type="SUPFAM" id="SSF88723">
    <property type="entry name" value="PIN domain-like"/>
    <property type="match status" value="1"/>
</dbReference>
<dbReference type="Gene3D" id="3.40.50.1010">
    <property type="entry name" value="5'-nuclease"/>
    <property type="match status" value="1"/>
</dbReference>
<evidence type="ECO:0000256" key="1">
    <source>
        <dbReference type="ARBA" id="ARBA00022722"/>
    </source>
</evidence>
<keyword evidence="3" id="KW-0378">Hydrolase</keyword>
<gene>
    <name evidence="7" type="ORF">H9871_01555</name>
</gene>
<evidence type="ECO:0000313" key="8">
    <source>
        <dbReference type="Proteomes" id="UP000824151"/>
    </source>
</evidence>
<feature type="non-terminal residue" evidence="7">
    <location>
        <position position="263"/>
    </location>
</feature>
<feature type="domain" description="PIN" evidence="6">
    <location>
        <begin position="36"/>
        <end position="163"/>
    </location>
</feature>
<keyword evidence="4" id="KW-0460">Magnesium</keyword>
<dbReference type="AlphaFoldDB" id="A0A9D1S2Q8"/>
<organism evidence="7 8">
    <name type="scientific">Candidatus Nesterenkonia stercoripullorum</name>
    <dbReference type="NCBI Taxonomy" id="2838701"/>
    <lineage>
        <taxon>Bacteria</taxon>
        <taxon>Bacillati</taxon>
        <taxon>Actinomycetota</taxon>
        <taxon>Actinomycetes</taxon>
        <taxon>Micrococcales</taxon>
        <taxon>Micrococcaceae</taxon>
        <taxon>Nesterenkonia</taxon>
    </lineage>
</organism>
<keyword evidence="2" id="KW-0479">Metal-binding</keyword>
<evidence type="ECO:0000256" key="4">
    <source>
        <dbReference type="ARBA" id="ARBA00022842"/>
    </source>
</evidence>
<evidence type="ECO:0000313" key="7">
    <source>
        <dbReference type="EMBL" id="HIW98807.1"/>
    </source>
</evidence>
<evidence type="ECO:0000256" key="5">
    <source>
        <dbReference type="SAM" id="MobiDB-lite"/>
    </source>
</evidence>
<evidence type="ECO:0000256" key="2">
    <source>
        <dbReference type="ARBA" id="ARBA00022723"/>
    </source>
</evidence>
<comment type="caution">
    <text evidence="7">The sequence shown here is derived from an EMBL/GenBank/DDBJ whole genome shotgun (WGS) entry which is preliminary data.</text>
</comment>
<accession>A0A9D1S2Q8</accession>
<dbReference type="InterPro" id="IPR002716">
    <property type="entry name" value="PIN_dom"/>
</dbReference>
<dbReference type="Proteomes" id="UP000824151">
    <property type="component" value="Unassembled WGS sequence"/>
</dbReference>
<dbReference type="Pfam" id="PF13638">
    <property type="entry name" value="PIN_4"/>
    <property type="match status" value="1"/>
</dbReference>
<evidence type="ECO:0000259" key="6">
    <source>
        <dbReference type="SMART" id="SM00670"/>
    </source>
</evidence>
<dbReference type="GO" id="GO:0016787">
    <property type="term" value="F:hydrolase activity"/>
    <property type="evidence" value="ECO:0007669"/>
    <property type="project" value="UniProtKB-KW"/>
</dbReference>
<dbReference type="SMART" id="SM00670">
    <property type="entry name" value="PINc"/>
    <property type="match status" value="1"/>
</dbReference>
<dbReference type="GO" id="GO:0004518">
    <property type="term" value="F:nuclease activity"/>
    <property type="evidence" value="ECO:0007669"/>
    <property type="project" value="UniProtKB-KW"/>
</dbReference>
<reference evidence="7" key="1">
    <citation type="journal article" date="2021" name="PeerJ">
        <title>Extensive microbial diversity within the chicken gut microbiome revealed by metagenomics and culture.</title>
        <authorList>
            <person name="Gilroy R."/>
            <person name="Ravi A."/>
            <person name="Getino M."/>
            <person name="Pursley I."/>
            <person name="Horton D.L."/>
            <person name="Alikhan N.F."/>
            <person name="Baker D."/>
            <person name="Gharbi K."/>
            <person name="Hall N."/>
            <person name="Watson M."/>
            <person name="Adriaenssens E.M."/>
            <person name="Foster-Nyarko E."/>
            <person name="Jarju S."/>
            <person name="Secka A."/>
            <person name="Antonio M."/>
            <person name="Oren A."/>
            <person name="Chaudhuri R.R."/>
            <person name="La Ragione R."/>
            <person name="Hildebrand F."/>
            <person name="Pallen M.J."/>
        </authorList>
    </citation>
    <scope>NUCLEOTIDE SEQUENCE</scope>
    <source>
        <strain evidence="7">ChiHejej3B27-3195</strain>
    </source>
</reference>
<dbReference type="GO" id="GO:0046872">
    <property type="term" value="F:metal ion binding"/>
    <property type="evidence" value="ECO:0007669"/>
    <property type="project" value="UniProtKB-KW"/>
</dbReference>
<dbReference type="InterPro" id="IPR029060">
    <property type="entry name" value="PIN-like_dom_sf"/>
</dbReference>
<sequence>MTVFDPAPQSSQEHSKDGLDGHSAAGTSAEAAGQVKTYVLDTSVLLSDPKAMLHFAEHEVIIPVTVVSELEHKRHDPELGYYARQCLRLLDDLRVTHGMLDRPIPLNDEGGLLVVELNNTAQEVLPLSFRGGDNDSRILAVAKSFADQGRSVTVVSKDLPMRVKASAMGIDADEYRNEWVADTGWDGMREIAASEAEVGELFQNGHVEIDAASELPANTGLVISSAHGSALGRVRVDAADRREVRLVRGDKEVFGLHGRSAEQ</sequence>
<protein>
    <submittedName>
        <fullName evidence="7">PhoH family protein</fullName>
    </submittedName>
</protein>
<dbReference type="CDD" id="cd09883">
    <property type="entry name" value="PIN_VapC_PhoHL-ATPase"/>
    <property type="match status" value="1"/>
</dbReference>
<feature type="region of interest" description="Disordered" evidence="5">
    <location>
        <begin position="1"/>
        <end position="26"/>
    </location>
</feature>
<name>A0A9D1S2Q8_9MICC</name>
<proteinExistence type="predicted"/>